<feature type="transmembrane region" description="Helical" evidence="1">
    <location>
        <begin position="12"/>
        <end position="30"/>
    </location>
</feature>
<dbReference type="PANTHER" id="PTHR22911">
    <property type="entry name" value="ACYL-MALONYL CONDENSING ENZYME-RELATED"/>
    <property type="match status" value="1"/>
</dbReference>
<sequence length="287" mass="32487">MHKTTHLRHVLELNLAMLFISTSGALGRYIELPVPVTIGIRALFAAILLFLYCRWRKISFSIERKDLLSILFTGVLMGLHWLTYFYALRLSNVAIGMLSLFTYPVITALLEPLLLKTKFDRSHLFLGALVLIGVYFLLPEMDVENSITQAVILGILSALFYALRNLILKAKVSTYNGSVLMWYQLVVIFIFLLPTFYFYELSQIKEQWEFLLILAFLTTAVGHTLFLQSFKQFSITTASIISSMQPIYGIILGMIFLGEIPALNTFIGGGLILCSVVVESIRSYKTT</sequence>
<dbReference type="Proteomes" id="UP000324376">
    <property type="component" value="Unassembled WGS sequence"/>
</dbReference>
<gene>
    <name evidence="3" type="ORF">BD809_11432</name>
</gene>
<name>A0A5S5BUY1_9FLAO</name>
<proteinExistence type="predicted"/>
<evidence type="ECO:0000259" key="2">
    <source>
        <dbReference type="Pfam" id="PF00892"/>
    </source>
</evidence>
<protein>
    <submittedName>
        <fullName evidence="3">Threonine/homoserine efflux transporter RhtA</fullName>
    </submittedName>
</protein>
<feature type="transmembrane region" description="Helical" evidence="1">
    <location>
        <begin position="179"/>
        <end position="198"/>
    </location>
</feature>
<comment type="caution">
    <text evidence="3">The sequence shown here is derived from an EMBL/GenBank/DDBJ whole genome shotgun (WGS) entry which is preliminary data.</text>
</comment>
<feature type="transmembrane region" description="Helical" evidence="1">
    <location>
        <begin position="67"/>
        <end position="87"/>
    </location>
</feature>
<keyword evidence="1" id="KW-1133">Transmembrane helix</keyword>
<dbReference type="PANTHER" id="PTHR22911:SF79">
    <property type="entry name" value="MOBA-LIKE NTP TRANSFERASE DOMAIN-CONTAINING PROTEIN"/>
    <property type="match status" value="1"/>
</dbReference>
<feature type="transmembrane region" description="Helical" evidence="1">
    <location>
        <begin position="36"/>
        <end position="55"/>
    </location>
</feature>
<keyword evidence="1" id="KW-0472">Membrane</keyword>
<accession>A0A5S5BUY1</accession>
<feature type="transmembrane region" description="Helical" evidence="1">
    <location>
        <begin position="150"/>
        <end position="167"/>
    </location>
</feature>
<evidence type="ECO:0000313" key="4">
    <source>
        <dbReference type="Proteomes" id="UP000324376"/>
    </source>
</evidence>
<dbReference type="RefSeq" id="WP_170251907.1">
    <property type="nucleotide sequence ID" value="NZ_VNHU01000014.1"/>
</dbReference>
<evidence type="ECO:0000313" key="3">
    <source>
        <dbReference type="EMBL" id="TYP70022.1"/>
    </source>
</evidence>
<feature type="transmembrane region" description="Helical" evidence="1">
    <location>
        <begin position="263"/>
        <end position="281"/>
    </location>
</feature>
<dbReference type="AlphaFoldDB" id="A0A5S5BUY1"/>
<dbReference type="SUPFAM" id="SSF103481">
    <property type="entry name" value="Multidrug resistance efflux transporter EmrE"/>
    <property type="match status" value="2"/>
</dbReference>
<dbReference type="EMBL" id="VNHU01000014">
    <property type="protein sequence ID" value="TYP70022.1"/>
    <property type="molecule type" value="Genomic_DNA"/>
</dbReference>
<dbReference type="InterPro" id="IPR037185">
    <property type="entry name" value="EmrE-like"/>
</dbReference>
<evidence type="ECO:0000256" key="1">
    <source>
        <dbReference type="SAM" id="Phobius"/>
    </source>
</evidence>
<feature type="domain" description="EamA" evidence="2">
    <location>
        <begin position="150"/>
        <end position="278"/>
    </location>
</feature>
<dbReference type="Pfam" id="PF00892">
    <property type="entry name" value="EamA"/>
    <property type="match status" value="2"/>
</dbReference>
<keyword evidence="4" id="KW-1185">Reference proteome</keyword>
<feature type="transmembrane region" description="Helical" evidence="1">
    <location>
        <begin position="239"/>
        <end position="257"/>
    </location>
</feature>
<feature type="transmembrane region" description="Helical" evidence="1">
    <location>
        <begin position="93"/>
        <end position="110"/>
    </location>
</feature>
<keyword evidence="1" id="KW-0812">Transmembrane</keyword>
<reference evidence="3 4" key="1">
    <citation type="submission" date="2019-07" db="EMBL/GenBank/DDBJ databases">
        <title>Genomic Encyclopedia of Archaeal and Bacterial Type Strains, Phase II (KMG-II): from individual species to whole genera.</title>
        <authorList>
            <person name="Goeker M."/>
        </authorList>
    </citation>
    <scope>NUCLEOTIDE SEQUENCE [LARGE SCALE GENOMIC DNA]</scope>
    <source>
        <strain evidence="3 4">DSM 17527</strain>
    </source>
</reference>
<feature type="transmembrane region" description="Helical" evidence="1">
    <location>
        <begin position="210"/>
        <end position="227"/>
    </location>
</feature>
<feature type="domain" description="EamA" evidence="2">
    <location>
        <begin position="15"/>
        <end position="137"/>
    </location>
</feature>
<organism evidence="3 4">
    <name type="scientific">Aquimarina intermedia</name>
    <dbReference type="NCBI Taxonomy" id="350814"/>
    <lineage>
        <taxon>Bacteria</taxon>
        <taxon>Pseudomonadati</taxon>
        <taxon>Bacteroidota</taxon>
        <taxon>Flavobacteriia</taxon>
        <taxon>Flavobacteriales</taxon>
        <taxon>Flavobacteriaceae</taxon>
        <taxon>Aquimarina</taxon>
    </lineage>
</organism>
<feature type="transmembrane region" description="Helical" evidence="1">
    <location>
        <begin position="122"/>
        <end position="138"/>
    </location>
</feature>
<dbReference type="GO" id="GO:0016020">
    <property type="term" value="C:membrane"/>
    <property type="evidence" value="ECO:0007669"/>
    <property type="project" value="InterPro"/>
</dbReference>
<dbReference type="InterPro" id="IPR000620">
    <property type="entry name" value="EamA_dom"/>
</dbReference>